<sequence>WEDDPSGYQFTAYLVGGIVLSSGENFADEEDMFAAFDMADNLRGLAVQLDGFGPTTGQIIYEMTIRSNDVGDILSFKYYDASEDAVFNICETFTFVSNYQLGDLIDPYIFTILTDMPPDLFQYIQSMTQAFYLFPNVTIDGIVVESNDWVGAFNGEVCVGAHQWCTSQCGGGVCGVPAMGYDGSDATEGYMSEGGIPSFKIYIASNDMYYDAEVSGTVEVPNSCLGEAPDCME</sequence>
<accession>A0A383E090</accession>
<evidence type="ECO:0000313" key="1">
    <source>
        <dbReference type="EMBL" id="SVE50247.1"/>
    </source>
</evidence>
<name>A0A383E090_9ZZZZ</name>
<feature type="non-terminal residue" evidence="1">
    <location>
        <position position="1"/>
    </location>
</feature>
<feature type="non-terminal residue" evidence="1">
    <location>
        <position position="233"/>
    </location>
</feature>
<proteinExistence type="predicted"/>
<protein>
    <submittedName>
        <fullName evidence="1">Uncharacterized protein</fullName>
    </submittedName>
</protein>
<dbReference type="EMBL" id="UINC01221778">
    <property type="protein sequence ID" value="SVE50247.1"/>
    <property type="molecule type" value="Genomic_DNA"/>
</dbReference>
<reference evidence="1" key="1">
    <citation type="submission" date="2018-05" db="EMBL/GenBank/DDBJ databases">
        <authorList>
            <person name="Lanie J.A."/>
            <person name="Ng W.-L."/>
            <person name="Kazmierczak K.M."/>
            <person name="Andrzejewski T.M."/>
            <person name="Davidsen T.M."/>
            <person name="Wayne K.J."/>
            <person name="Tettelin H."/>
            <person name="Glass J.I."/>
            <person name="Rusch D."/>
            <person name="Podicherti R."/>
            <person name="Tsui H.-C.T."/>
            <person name="Winkler M.E."/>
        </authorList>
    </citation>
    <scope>NUCLEOTIDE SEQUENCE</scope>
</reference>
<organism evidence="1">
    <name type="scientific">marine metagenome</name>
    <dbReference type="NCBI Taxonomy" id="408172"/>
    <lineage>
        <taxon>unclassified sequences</taxon>
        <taxon>metagenomes</taxon>
        <taxon>ecological metagenomes</taxon>
    </lineage>
</organism>
<gene>
    <name evidence="1" type="ORF">METZ01_LOCUS503101</name>
</gene>
<dbReference type="AlphaFoldDB" id="A0A383E090"/>